<accession>A0A8E2RQS7</accession>
<evidence type="ECO:0000313" key="3">
    <source>
        <dbReference type="EMBL" id="PRF18339.1"/>
    </source>
</evidence>
<dbReference type="RefSeq" id="WP_006401023.1">
    <property type="nucleotide sequence ID" value="NZ_CADETI010000014.1"/>
</dbReference>
<reference evidence="2" key="2">
    <citation type="submission" date="2021-06" db="EMBL/GenBank/DDBJ databases">
        <title>A collection of bacterial strains from the Burkholderia cepacia Research Laboratory and Repository.</title>
        <authorList>
            <person name="Lipuma J."/>
            <person name="Spilker T."/>
        </authorList>
    </citation>
    <scope>NUCLEOTIDE SEQUENCE</scope>
    <source>
        <strain evidence="2">AU37435</strain>
    </source>
</reference>
<gene>
    <name evidence="3" type="ORF">C6P98_25305</name>
    <name evidence="2" type="ORF">KTE52_25445</name>
</gene>
<dbReference type="PANTHER" id="PTHR33336">
    <property type="entry name" value="QUINOL MONOOXYGENASE YGIN-RELATED"/>
    <property type="match status" value="1"/>
</dbReference>
<dbReference type="AlphaFoldDB" id="A0A8E2RQS7"/>
<evidence type="ECO:0000259" key="1">
    <source>
        <dbReference type="PROSITE" id="PS51725"/>
    </source>
</evidence>
<evidence type="ECO:0000313" key="2">
    <source>
        <dbReference type="EMBL" id="MBU9359687.1"/>
    </source>
</evidence>
<organism evidence="3 4">
    <name type="scientific">Burkholderia multivorans</name>
    <dbReference type="NCBI Taxonomy" id="87883"/>
    <lineage>
        <taxon>Bacteria</taxon>
        <taxon>Pseudomonadati</taxon>
        <taxon>Pseudomonadota</taxon>
        <taxon>Betaproteobacteria</taxon>
        <taxon>Burkholderiales</taxon>
        <taxon>Burkholderiaceae</taxon>
        <taxon>Burkholderia</taxon>
        <taxon>Burkholderia cepacia complex</taxon>
    </lineage>
</organism>
<dbReference type="InterPro" id="IPR050744">
    <property type="entry name" value="AI-2_Isomerase_LsrG"/>
</dbReference>
<dbReference type="Gene3D" id="3.30.70.100">
    <property type="match status" value="1"/>
</dbReference>
<reference evidence="3 4" key="1">
    <citation type="submission" date="2018-03" db="EMBL/GenBank/DDBJ databases">
        <authorList>
            <person name="Nguyen K."/>
            <person name="Fouts D."/>
            <person name="Sutton G."/>
        </authorList>
    </citation>
    <scope>NUCLEOTIDE SEQUENCE [LARGE SCALE GENOMIC DNA]</scope>
    <source>
        <strain evidence="3 4">AU17135</strain>
    </source>
</reference>
<comment type="caution">
    <text evidence="3">The sequence shown here is derived from an EMBL/GenBank/DDBJ whole genome shotgun (WGS) entry which is preliminary data.</text>
</comment>
<keyword evidence="3" id="KW-0503">Monooxygenase</keyword>
<feature type="domain" description="ABM" evidence="1">
    <location>
        <begin position="4"/>
        <end position="96"/>
    </location>
</feature>
<protein>
    <submittedName>
        <fullName evidence="3">Antibiotic biosynthesis monooxygenase</fullName>
    </submittedName>
</protein>
<dbReference type="PANTHER" id="PTHR33336:SF15">
    <property type="entry name" value="ABM DOMAIN-CONTAINING PROTEIN"/>
    <property type="match status" value="1"/>
</dbReference>
<dbReference type="GO" id="GO:0004497">
    <property type="term" value="F:monooxygenase activity"/>
    <property type="evidence" value="ECO:0007669"/>
    <property type="project" value="UniProtKB-KW"/>
</dbReference>
<name>A0A8E2RQS7_9BURK</name>
<dbReference type="InterPro" id="IPR011008">
    <property type="entry name" value="Dimeric_a/b-barrel"/>
</dbReference>
<dbReference type="InterPro" id="IPR007138">
    <property type="entry name" value="ABM_dom"/>
</dbReference>
<dbReference type="Proteomes" id="UP001196915">
    <property type="component" value="Unassembled WGS sequence"/>
</dbReference>
<sequence>MSHLHIVAVLYAKPGQEARLRTRLAELVAPSRQEPGNLRYELLLDEADPRRLVLVERWETADAHARHHNEGPHIQAFQARDWDAVEHVDVYRLSQIA</sequence>
<dbReference type="PROSITE" id="PS51725">
    <property type="entry name" value="ABM"/>
    <property type="match status" value="1"/>
</dbReference>
<evidence type="ECO:0000313" key="4">
    <source>
        <dbReference type="Proteomes" id="UP000237686"/>
    </source>
</evidence>
<proteinExistence type="predicted"/>
<dbReference type="EMBL" id="PVFZ01000068">
    <property type="protein sequence ID" value="PRF18339.1"/>
    <property type="molecule type" value="Genomic_DNA"/>
</dbReference>
<dbReference type="EMBL" id="JAHPMX010000019">
    <property type="protein sequence ID" value="MBU9359687.1"/>
    <property type="molecule type" value="Genomic_DNA"/>
</dbReference>
<dbReference type="Proteomes" id="UP000237686">
    <property type="component" value="Unassembled WGS sequence"/>
</dbReference>
<dbReference type="SUPFAM" id="SSF54909">
    <property type="entry name" value="Dimeric alpha+beta barrel"/>
    <property type="match status" value="1"/>
</dbReference>
<dbReference type="Pfam" id="PF03992">
    <property type="entry name" value="ABM"/>
    <property type="match status" value="1"/>
</dbReference>
<keyword evidence="3" id="KW-0560">Oxidoreductase</keyword>